<feature type="region of interest" description="Disordered" evidence="5">
    <location>
        <begin position="261"/>
        <end position="312"/>
    </location>
</feature>
<dbReference type="GO" id="GO:0000981">
    <property type="term" value="F:DNA-binding transcription factor activity, RNA polymerase II-specific"/>
    <property type="evidence" value="ECO:0007669"/>
    <property type="project" value="TreeGrafter"/>
</dbReference>
<evidence type="ECO:0000256" key="5">
    <source>
        <dbReference type="SAM" id="MobiDB-lite"/>
    </source>
</evidence>
<dbReference type="InterPro" id="IPR036236">
    <property type="entry name" value="Znf_C2H2_sf"/>
</dbReference>
<keyword evidence="3" id="KW-0862">Zinc</keyword>
<feature type="compositionally biased region" description="Polar residues" evidence="5">
    <location>
        <begin position="564"/>
        <end position="580"/>
    </location>
</feature>
<dbReference type="AlphaFoldDB" id="A0A0F7SK80"/>
<protein>
    <submittedName>
        <fullName evidence="7">Rna polymerase ii transcription factor</fullName>
    </submittedName>
</protein>
<evidence type="ECO:0000256" key="4">
    <source>
        <dbReference type="PROSITE-ProRule" id="PRU00042"/>
    </source>
</evidence>
<dbReference type="InterPro" id="IPR013087">
    <property type="entry name" value="Znf_C2H2_type"/>
</dbReference>
<feature type="domain" description="C2H2-type" evidence="6">
    <location>
        <begin position="59"/>
        <end position="89"/>
    </location>
</feature>
<evidence type="ECO:0000256" key="3">
    <source>
        <dbReference type="ARBA" id="ARBA00022833"/>
    </source>
</evidence>
<evidence type="ECO:0000259" key="6">
    <source>
        <dbReference type="PROSITE" id="PS50157"/>
    </source>
</evidence>
<feature type="region of interest" description="Disordered" evidence="5">
    <location>
        <begin position="463"/>
        <end position="532"/>
    </location>
</feature>
<reference evidence="7" key="1">
    <citation type="submission" date="2014-08" db="EMBL/GenBank/DDBJ databases">
        <authorList>
            <person name="Sharma Rahul"/>
            <person name="Thines Marco"/>
        </authorList>
    </citation>
    <scope>NUCLEOTIDE SEQUENCE</scope>
</reference>
<keyword evidence="2 4" id="KW-0863">Zinc-finger</keyword>
<feature type="region of interest" description="Disordered" evidence="5">
    <location>
        <begin position="661"/>
        <end position="716"/>
    </location>
</feature>
<evidence type="ECO:0000256" key="2">
    <source>
        <dbReference type="ARBA" id="ARBA00022771"/>
    </source>
</evidence>
<proteinExistence type="predicted"/>
<dbReference type="FunFam" id="3.30.160.60:FF:002343">
    <property type="entry name" value="Zinc finger protein 33A"/>
    <property type="match status" value="1"/>
</dbReference>
<dbReference type="GO" id="GO:0000978">
    <property type="term" value="F:RNA polymerase II cis-regulatory region sequence-specific DNA binding"/>
    <property type="evidence" value="ECO:0007669"/>
    <property type="project" value="TreeGrafter"/>
</dbReference>
<feature type="compositionally biased region" description="Polar residues" evidence="5">
    <location>
        <begin position="491"/>
        <end position="506"/>
    </location>
</feature>
<feature type="compositionally biased region" description="Polar residues" evidence="5">
    <location>
        <begin position="619"/>
        <end position="629"/>
    </location>
</feature>
<feature type="compositionally biased region" description="Acidic residues" evidence="5">
    <location>
        <begin position="265"/>
        <end position="274"/>
    </location>
</feature>
<feature type="region of interest" description="Disordered" evidence="5">
    <location>
        <begin position="867"/>
        <end position="896"/>
    </location>
</feature>
<dbReference type="SUPFAM" id="SSF57667">
    <property type="entry name" value="beta-beta-alpha zinc fingers"/>
    <property type="match status" value="1"/>
</dbReference>
<organism evidence="7">
    <name type="scientific">Phaffia rhodozyma</name>
    <name type="common">Yeast</name>
    <name type="synonym">Xanthophyllomyces dendrorhous</name>
    <dbReference type="NCBI Taxonomy" id="264483"/>
    <lineage>
        <taxon>Eukaryota</taxon>
        <taxon>Fungi</taxon>
        <taxon>Dikarya</taxon>
        <taxon>Basidiomycota</taxon>
        <taxon>Agaricomycotina</taxon>
        <taxon>Tremellomycetes</taxon>
        <taxon>Cystofilobasidiales</taxon>
        <taxon>Mrakiaceae</taxon>
        <taxon>Phaffia</taxon>
    </lineage>
</organism>
<feature type="compositionally biased region" description="Polar residues" evidence="5">
    <location>
        <begin position="636"/>
        <end position="645"/>
    </location>
</feature>
<feature type="compositionally biased region" description="Polar residues" evidence="5">
    <location>
        <begin position="745"/>
        <end position="781"/>
    </location>
</feature>
<sequence>MLSRPRRASASHPINYSEASYTPGPLAICPSYHTPSSSTSTALVVRRPKAAARTGGKTFQCVGYGECEMKFTRSEHLARHIRKHTGEKPFVCHCSKAFSRIDNLRQHCASVHSNLVKLNEVTIRALMPVHSALSQQAGRDNQAYVRYIGTKSPKPTLRLTDRRISSMRGTRSITPPALYSLPPTPVSAMTHNKNIRIQDYEESTPGGTYASPMGYPGHNDSELKYRSITWRGNDSMIPSIIRHGFQTPVSAGSAVLKELSKECTEADEEEEENGEGGRVYSYESEDSGSSHSDDADGTDPTSASSSKMDTKQNIAYPENPAFLLASQIRPRHPPFLQQRSFSSPDIFTSVSGSGDFHTAPALHPVQQQHRHSIAQCSPDFQDHRYVQGAHSHVSHSVEDAHSPALSQYAGLAQGPQGGYNLYRSDTQSHVKTGFSHKAEPSRDGSRQVAEDYQSYDFGHSYNYTPDFHQGGQPGVSDSPHAFGEQGLWGFSHNTNNAHQTSVSTDQYIHPNHPLHHQQHYQSQQHSSTAWRSTTAMAHTPWGRDHGRTRMNQVQPSYAPHTSAGPITSATNNANVGQPNPATGYYPQPSLYTGPRHPPSKSKNSAIVRPEPGLSHHPLHTSSNQGNLSSAAGFPSHQPNRNLTMVPSTTLSSLYSPPFPILRTLSPTNHESGPRASASEEQPSAISGKKRSVSPPDGGHYTLENEGYTYGDEDGHSGSNGNKRLRLFSEAVEIENPSYHLANYQNQDDQASHPNPTQANLNIVSSTNSTGNTVPTFNSDSSHAPPEEAATSSREMIVNESNPSAFPASSEGSSNHRPRGEPALSQAAEAKTDGLVVSLSDLANSVFVKQEIEDRFPEEEEPWAVITSNEDASRESNQEHFQSGHTDMSDFLGDSFK</sequence>
<feature type="compositionally biased region" description="Polar residues" evidence="5">
    <location>
        <begin position="789"/>
        <end position="803"/>
    </location>
</feature>
<feature type="compositionally biased region" description="Polar residues" evidence="5">
    <location>
        <begin position="300"/>
        <end position="312"/>
    </location>
</feature>
<dbReference type="PANTHER" id="PTHR23235">
    <property type="entry name" value="KRUEPPEL-LIKE TRANSCRIPTION FACTOR"/>
    <property type="match status" value="1"/>
</dbReference>
<accession>A0A0F7SK80</accession>
<evidence type="ECO:0000313" key="7">
    <source>
        <dbReference type="EMBL" id="CDZ97337.1"/>
    </source>
</evidence>
<dbReference type="EMBL" id="LN483167">
    <property type="protein sequence ID" value="CDZ97337.1"/>
    <property type="molecule type" value="Genomic_DNA"/>
</dbReference>
<feature type="region of interest" description="Disordered" evidence="5">
    <location>
        <begin position="745"/>
        <end position="826"/>
    </location>
</feature>
<name>A0A0F7SK80_PHARH</name>
<dbReference type="GO" id="GO:0008270">
    <property type="term" value="F:zinc ion binding"/>
    <property type="evidence" value="ECO:0007669"/>
    <property type="project" value="UniProtKB-KW"/>
</dbReference>
<dbReference type="PROSITE" id="PS50157">
    <property type="entry name" value="ZINC_FINGER_C2H2_2"/>
    <property type="match status" value="1"/>
</dbReference>
<feature type="region of interest" description="Disordered" evidence="5">
    <location>
        <begin position="555"/>
        <end position="648"/>
    </location>
</feature>
<dbReference type="PANTHER" id="PTHR23235:SF120">
    <property type="entry name" value="KRUPPEL-LIKE FACTOR 15"/>
    <property type="match status" value="1"/>
</dbReference>
<evidence type="ECO:0000256" key="1">
    <source>
        <dbReference type="ARBA" id="ARBA00022723"/>
    </source>
</evidence>
<dbReference type="Gene3D" id="3.30.160.60">
    <property type="entry name" value="Classic Zinc Finger"/>
    <property type="match status" value="2"/>
</dbReference>
<keyword evidence="1" id="KW-0479">Metal-binding</keyword>